<protein>
    <recommendedName>
        <fullName evidence="4">LTD domain-containing protein</fullName>
    </recommendedName>
</protein>
<evidence type="ECO:0000313" key="3">
    <source>
        <dbReference type="Proteomes" id="UP000184233"/>
    </source>
</evidence>
<evidence type="ECO:0000256" key="1">
    <source>
        <dbReference type="SAM" id="SignalP"/>
    </source>
</evidence>
<dbReference type="SUPFAM" id="SSF74853">
    <property type="entry name" value="Lamin A/C globular tail domain"/>
    <property type="match status" value="1"/>
</dbReference>
<reference evidence="2 3" key="1">
    <citation type="submission" date="2016-09" db="EMBL/GenBank/DDBJ databases">
        <title>Genome-resolved meta-omics ties microbial dynamics to process performance in biotechnology for thiocyanate degradation.</title>
        <authorList>
            <person name="Kantor R.S."/>
            <person name="Huddy R.J."/>
            <person name="Iyer R."/>
            <person name="Thomas B.C."/>
            <person name="Brown C.T."/>
            <person name="Anantharaman K."/>
            <person name="Tringe S."/>
            <person name="Hettich R.L."/>
            <person name="Harrison S.T."/>
            <person name="Banfield J.F."/>
        </authorList>
    </citation>
    <scope>NUCLEOTIDE SEQUENCE [LARGE SCALE GENOMIC DNA]</scope>
    <source>
        <strain evidence="2">59-99</strain>
    </source>
</reference>
<dbReference type="InterPro" id="IPR036415">
    <property type="entry name" value="Lamin_tail_dom_sf"/>
</dbReference>
<evidence type="ECO:0000313" key="2">
    <source>
        <dbReference type="EMBL" id="OJX59946.1"/>
    </source>
</evidence>
<dbReference type="AlphaFoldDB" id="A0A1M3L3N1"/>
<organism evidence="2 3">
    <name type="scientific">Candidatus Kapaibacterium thiocyanatum</name>
    <dbReference type="NCBI Taxonomy" id="1895771"/>
    <lineage>
        <taxon>Bacteria</taxon>
        <taxon>Pseudomonadati</taxon>
        <taxon>Candidatus Kapaibacteriota</taxon>
        <taxon>Candidatus Kapaibacteriia</taxon>
        <taxon>Candidatus Kapaibacteriales</taxon>
        <taxon>Candidatus Kapaibacteriaceae</taxon>
        <taxon>Candidatus Kapaibacterium</taxon>
    </lineage>
</organism>
<keyword evidence="1" id="KW-0732">Signal</keyword>
<dbReference type="Proteomes" id="UP000184233">
    <property type="component" value="Unassembled WGS sequence"/>
</dbReference>
<feature type="chain" id="PRO_5009895022" description="LTD domain-containing protein" evidence="1">
    <location>
        <begin position="24"/>
        <end position="144"/>
    </location>
</feature>
<accession>A0A1M3L3N1</accession>
<gene>
    <name evidence="2" type="ORF">BGO89_08085</name>
</gene>
<evidence type="ECO:0008006" key="4">
    <source>
        <dbReference type="Google" id="ProtNLM"/>
    </source>
</evidence>
<feature type="signal peptide" evidence="1">
    <location>
        <begin position="1"/>
        <end position="23"/>
    </location>
</feature>
<comment type="caution">
    <text evidence="2">The sequence shown here is derived from an EMBL/GenBank/DDBJ whole genome shotgun (WGS) entry which is preliminary data.</text>
</comment>
<dbReference type="EMBL" id="MKVH01000008">
    <property type="protein sequence ID" value="OJX59946.1"/>
    <property type="molecule type" value="Genomic_DNA"/>
</dbReference>
<name>A0A1M3L3N1_9BACT</name>
<proteinExistence type="predicted"/>
<sequence length="144" mass="15811">MRYITALSLLSLLNIACSNSASAPDTTKTMPDGDARFKIRIVELIPYVNDDGDSAVERWTIRNFDDKSVDMRGWTVVDSEAVRSYTWAMDGLGTLAPGEAKQYVSSVNAQLNNNGDDVQLRSPGDTVVQRIVFGKLTVGQVIRP</sequence>